<dbReference type="Pfam" id="PF00496">
    <property type="entry name" value="SBP_bac_5"/>
    <property type="match status" value="1"/>
</dbReference>
<dbReference type="SUPFAM" id="SSF53850">
    <property type="entry name" value="Periplasmic binding protein-like II"/>
    <property type="match status" value="1"/>
</dbReference>
<evidence type="ECO:0000256" key="4">
    <source>
        <dbReference type="SAM" id="MobiDB-lite"/>
    </source>
</evidence>
<evidence type="ECO:0000256" key="1">
    <source>
        <dbReference type="ARBA" id="ARBA00005695"/>
    </source>
</evidence>
<evidence type="ECO:0000259" key="5">
    <source>
        <dbReference type="Pfam" id="PF00496"/>
    </source>
</evidence>
<reference evidence="6 7" key="1">
    <citation type="journal article" date="2019" name="Int. J. Syst. Evol. Microbiol.">
        <title>The Global Catalogue of Microorganisms (GCM) 10K type strain sequencing project: providing services to taxonomists for standard genome sequencing and annotation.</title>
        <authorList>
            <consortium name="The Broad Institute Genomics Platform"/>
            <consortium name="The Broad Institute Genome Sequencing Center for Infectious Disease"/>
            <person name="Wu L."/>
            <person name="Ma J."/>
        </authorList>
    </citation>
    <scope>NUCLEOTIDE SEQUENCE [LARGE SCALE GENOMIC DNA]</scope>
    <source>
        <strain evidence="6 7">SYNS20</strain>
    </source>
</reference>
<evidence type="ECO:0000256" key="2">
    <source>
        <dbReference type="ARBA" id="ARBA00022448"/>
    </source>
</evidence>
<proteinExistence type="inferred from homology"/>
<dbReference type="GO" id="GO:0042597">
    <property type="term" value="C:periplasmic space"/>
    <property type="evidence" value="ECO:0007669"/>
    <property type="project" value="UniProtKB-ARBA"/>
</dbReference>
<evidence type="ECO:0000313" key="6">
    <source>
        <dbReference type="EMBL" id="MFC6786502.1"/>
    </source>
</evidence>
<dbReference type="Gene3D" id="3.10.105.10">
    <property type="entry name" value="Dipeptide-binding Protein, Domain 3"/>
    <property type="match status" value="1"/>
</dbReference>
<dbReference type="PANTHER" id="PTHR30290">
    <property type="entry name" value="PERIPLASMIC BINDING COMPONENT OF ABC TRANSPORTER"/>
    <property type="match status" value="1"/>
</dbReference>
<accession>A0ABD5TD33</accession>
<feature type="region of interest" description="Disordered" evidence="4">
    <location>
        <begin position="39"/>
        <end position="82"/>
    </location>
</feature>
<dbReference type="InterPro" id="IPR030678">
    <property type="entry name" value="Peptide/Ni-bd"/>
</dbReference>
<dbReference type="CDD" id="cd00995">
    <property type="entry name" value="PBP2_NikA_DppA_OppA_like"/>
    <property type="match status" value="1"/>
</dbReference>
<dbReference type="RefSeq" id="WP_284063288.1">
    <property type="nucleotide sequence ID" value="NZ_CP126158.1"/>
</dbReference>
<name>A0ABD5TD33_9EURY</name>
<organism evidence="6 7">
    <name type="scientific">Halobaculum halobium</name>
    <dbReference type="NCBI Taxonomy" id="3032281"/>
    <lineage>
        <taxon>Archaea</taxon>
        <taxon>Methanobacteriati</taxon>
        <taxon>Methanobacteriota</taxon>
        <taxon>Stenosarchaea group</taxon>
        <taxon>Halobacteria</taxon>
        <taxon>Halobacteriales</taxon>
        <taxon>Haloferacaceae</taxon>
        <taxon>Halobaculum</taxon>
    </lineage>
</organism>
<dbReference type="EMBL" id="JBHSWX010000012">
    <property type="protein sequence ID" value="MFC6786502.1"/>
    <property type="molecule type" value="Genomic_DNA"/>
</dbReference>
<feature type="domain" description="Solute-binding protein family 5" evidence="5">
    <location>
        <begin position="125"/>
        <end position="487"/>
    </location>
</feature>
<dbReference type="PANTHER" id="PTHR30290:SF9">
    <property type="entry name" value="OLIGOPEPTIDE-BINDING PROTEIN APPA"/>
    <property type="match status" value="1"/>
</dbReference>
<gene>
    <name evidence="6" type="ORF">ACFQFD_11010</name>
</gene>
<dbReference type="GeneID" id="81209580"/>
<dbReference type="AlphaFoldDB" id="A0ABD5TD33"/>
<dbReference type="InterPro" id="IPR039424">
    <property type="entry name" value="SBP_5"/>
</dbReference>
<evidence type="ECO:0000256" key="3">
    <source>
        <dbReference type="ARBA" id="ARBA00022729"/>
    </source>
</evidence>
<evidence type="ECO:0000313" key="7">
    <source>
        <dbReference type="Proteomes" id="UP001596443"/>
    </source>
</evidence>
<keyword evidence="2" id="KW-0813">Transport</keyword>
<keyword evidence="3" id="KW-0732">Signal</keyword>
<feature type="compositionally biased region" description="Gly residues" evidence="4">
    <location>
        <begin position="58"/>
        <end position="67"/>
    </location>
</feature>
<dbReference type="Gene3D" id="3.40.190.10">
    <property type="entry name" value="Periplasmic binding protein-like II"/>
    <property type="match status" value="1"/>
</dbReference>
<dbReference type="Proteomes" id="UP001596443">
    <property type="component" value="Unassembled WGS sequence"/>
</dbReference>
<dbReference type="PIRSF" id="PIRSF002741">
    <property type="entry name" value="MppA"/>
    <property type="match status" value="1"/>
</dbReference>
<comment type="similarity">
    <text evidence="1">Belongs to the bacterial solute-binding protein 5 family.</text>
</comment>
<keyword evidence="7" id="KW-1185">Reference proteome</keyword>
<sequence>MPTDSNPEFTEEALSGPVIDRRTTTALLGAAGLSGLAGCLGGGSGNATETDGSDGSDGDSGGSGGSGDSETDTPAESSMGGTLEAGWFTGSIDTLDPPYISVGQFFQVAANIFNGLVTLNQDLTVRGDLARDWEVTNEGATITFQLREGVTFHNGDDFTADDVLYTIRRTIENETPAAPKLSTLKPVDEDGVVVEDDYTVTLNFEQPMAPALIYLTRGPGRAATIVSQGAIEEMGREQYAVEPVGTGPFEVASHDVGSELVLERNEEYFGTDEDGNQLPYLDGVTIRPIPEPSSIVNALQSGDIHFANLIPLQNASQVQSADEVDMLQAPGVNWYGLAMNQDREPFGDKQVRMGIAKCIDNEAFIETAYFGNAISAQGPINKATNWVWRDDKPDDQSFDREEGMQMLEDAGADGASFSILTTQSSLRQAQAMRQQLNSSGLSVEVEQVTSSTYWTRYEEGNYDTTISGSVGDPDPDQSLWNFYRKDGPWNWVNFQNDEAHELLAEQRRQLDRDERMATLQELEDLLISEVPHAYLSHQDDIGAARTEVNGFTHIPFMRPLETVSLSE</sequence>
<dbReference type="InterPro" id="IPR000914">
    <property type="entry name" value="SBP_5_dom"/>
</dbReference>
<comment type="caution">
    <text evidence="6">The sequence shown here is derived from an EMBL/GenBank/DDBJ whole genome shotgun (WGS) entry which is preliminary data.</text>
</comment>
<protein>
    <submittedName>
        <fullName evidence="6">ABC transporter substrate-binding protein</fullName>
    </submittedName>
</protein>